<proteinExistence type="predicted"/>
<keyword evidence="2" id="KW-0614">Plasmid</keyword>
<keyword evidence="3" id="KW-1185">Reference proteome</keyword>
<dbReference type="EMBL" id="CP003654">
    <property type="protein sequence ID" value="AFZ38036.1"/>
    <property type="molecule type" value="Genomic_DNA"/>
</dbReference>
<dbReference type="OrthoDB" id="9820826at2"/>
<name>K9Y0W7_STAC7</name>
<feature type="transmembrane region" description="Helical" evidence="1">
    <location>
        <begin position="20"/>
        <end position="38"/>
    </location>
</feature>
<evidence type="ECO:0000313" key="3">
    <source>
        <dbReference type="Proteomes" id="UP000010473"/>
    </source>
</evidence>
<feature type="transmembrane region" description="Helical" evidence="1">
    <location>
        <begin position="44"/>
        <end position="63"/>
    </location>
</feature>
<evidence type="ECO:0000256" key="1">
    <source>
        <dbReference type="SAM" id="Phobius"/>
    </source>
</evidence>
<dbReference type="AlphaFoldDB" id="K9Y0W7"/>
<gene>
    <name evidence="2" type="ordered locus">Sta7437_4577</name>
</gene>
<keyword evidence="1" id="KW-0812">Transmembrane</keyword>
<keyword evidence="1" id="KW-0472">Membrane</keyword>
<keyword evidence="1" id="KW-1133">Transmembrane helix</keyword>
<organism evidence="2 3">
    <name type="scientific">Stanieria cyanosphaera (strain ATCC 29371 / PCC 7437)</name>
    <dbReference type="NCBI Taxonomy" id="111780"/>
    <lineage>
        <taxon>Bacteria</taxon>
        <taxon>Bacillati</taxon>
        <taxon>Cyanobacteriota</taxon>
        <taxon>Cyanophyceae</taxon>
        <taxon>Pleurocapsales</taxon>
        <taxon>Dermocarpellaceae</taxon>
        <taxon>Stanieria</taxon>
    </lineage>
</organism>
<evidence type="ECO:0000313" key="2">
    <source>
        <dbReference type="EMBL" id="AFZ38036.1"/>
    </source>
</evidence>
<reference evidence="3" key="1">
    <citation type="journal article" date="2013" name="Proc. Natl. Acad. Sci. U.S.A.">
        <title>Improving the coverage of the cyanobacterial phylum using diversity-driven genome sequencing.</title>
        <authorList>
            <person name="Shih P.M."/>
            <person name="Wu D."/>
            <person name="Latifi A."/>
            <person name="Axen S.D."/>
            <person name="Fewer D.P."/>
            <person name="Talla E."/>
            <person name="Calteau A."/>
            <person name="Cai F."/>
            <person name="Tandeau de Marsac N."/>
            <person name="Rippka R."/>
            <person name="Herdman M."/>
            <person name="Sivonen K."/>
            <person name="Coursin T."/>
            <person name="Laurent T."/>
            <person name="Goodwin L."/>
            <person name="Nolan M."/>
            <person name="Davenport K.W."/>
            <person name="Han C.S."/>
            <person name="Rubin E.M."/>
            <person name="Eisen J.A."/>
            <person name="Woyke T."/>
            <person name="Gugger M."/>
            <person name="Kerfeld C.A."/>
        </authorList>
    </citation>
    <scope>NUCLEOTIDE SEQUENCE [LARGE SCALE GENOMIC DNA]</scope>
    <source>
        <strain evidence="3">ATCC 29371 / PCC 7437</strain>
        <plasmid evidence="3">Plasmid pSTA7437.01</plasmid>
    </source>
</reference>
<accession>K9Y0W7</accession>
<dbReference type="Proteomes" id="UP000010473">
    <property type="component" value="Plasmid pSTA7437.01"/>
</dbReference>
<dbReference type="HOGENOM" id="CLU_1266245_0_0_3"/>
<geneLocation type="plasmid" evidence="2 3">
    <name>pSTA7437.01</name>
</geneLocation>
<protein>
    <submittedName>
        <fullName evidence="2">Uncharacterized protein</fullName>
    </submittedName>
</protein>
<sequence>MISFFLANWQQIKPFNQTYVLIAVLSLSYVIFIFSLGFHPLALIVGLAIALLTLVIWSVIIPAKITRFNAQNQADLLIPKNFENELARCDRLLGKDRVFSQWQATLSSVREIHVLARDIHQSDRILLPELLEILHFVLHLCREIANSLVALKKVKTSASSQQITQHLQLKQSQLQEIYQTLSQLKDKLLIAGLEVNSTVTTNSLKQLLESINIDCENL</sequence>
<dbReference type="KEGG" id="scs:Sta7437_4577"/>
<dbReference type="RefSeq" id="WP_015211945.1">
    <property type="nucleotide sequence ID" value="NC_019765.1"/>
</dbReference>